<dbReference type="InterPro" id="IPR013024">
    <property type="entry name" value="GGCT-like"/>
</dbReference>
<dbReference type="SUPFAM" id="SSF110857">
    <property type="entry name" value="Gamma-glutamyl cyclotransferase-like"/>
    <property type="match status" value="1"/>
</dbReference>
<protein>
    <submittedName>
        <fullName evidence="3">Gamma-glutamylcyclotransferase</fullName>
    </submittedName>
</protein>
<dbReference type="InterPro" id="IPR009288">
    <property type="entry name" value="AIG2-like_dom"/>
</dbReference>
<dbReference type="PANTHER" id="PTHR12935:SF0">
    <property type="entry name" value="GAMMA-GLUTAMYLCYCLOTRANSFERASE"/>
    <property type="match status" value="1"/>
</dbReference>
<evidence type="ECO:0000313" key="3">
    <source>
        <dbReference type="EMBL" id="MBW8269893.1"/>
    </source>
</evidence>
<reference evidence="3 4" key="1">
    <citation type="submission" date="2021-08" db="EMBL/GenBank/DDBJ databases">
        <title>Caldovatus sediminis gen. nov., sp. nov., a moderately thermophilic bacterium isolated from a hot spring.</title>
        <authorList>
            <person name="Hu C.-J."/>
            <person name="Li W.-J."/>
            <person name="Xian W.-D."/>
        </authorList>
    </citation>
    <scope>NUCLEOTIDE SEQUENCE [LARGE SCALE GENOMIC DNA]</scope>
    <source>
        <strain evidence="3 4">SYSU G05006</strain>
    </source>
</reference>
<comment type="caution">
    <text evidence="3">The sequence shown here is derived from an EMBL/GenBank/DDBJ whole genome shotgun (WGS) entry which is preliminary data.</text>
</comment>
<keyword evidence="4" id="KW-1185">Reference proteome</keyword>
<dbReference type="CDD" id="cd06661">
    <property type="entry name" value="GGCT_like"/>
    <property type="match status" value="1"/>
</dbReference>
<evidence type="ECO:0000313" key="4">
    <source>
        <dbReference type="Proteomes" id="UP001519924"/>
    </source>
</evidence>
<accession>A0ABS7F3M0</accession>
<dbReference type="InterPro" id="IPR017939">
    <property type="entry name" value="G-Glutamylcylcotransferase"/>
</dbReference>
<dbReference type="PANTHER" id="PTHR12935">
    <property type="entry name" value="GAMMA-GLUTAMYLCYCLOTRANSFERASE"/>
    <property type="match status" value="1"/>
</dbReference>
<evidence type="ECO:0000256" key="1">
    <source>
        <dbReference type="ARBA" id="ARBA00023239"/>
    </source>
</evidence>
<sequence length="152" mass="16879">MADFLPEPYAAYGSNLCPEQMLRRCPQAEVAGSLLLPAWRLRIGRFASIEPAPGAFCPVGLWRITAACLAALDLHEGAKPDEGAKRRKEPAYERKKIALPDGRKAWIYIEKTRRDGPPSEEYVARLRRGYRFFGFDSAPLEEALARAGFGAA</sequence>
<name>A0ABS7F3M0_9PROT</name>
<dbReference type="Pfam" id="PF06094">
    <property type="entry name" value="GGACT"/>
    <property type="match status" value="1"/>
</dbReference>
<proteinExistence type="predicted"/>
<gene>
    <name evidence="3" type="ORF">K1J50_10370</name>
</gene>
<dbReference type="InterPro" id="IPR036568">
    <property type="entry name" value="GGCT-like_sf"/>
</dbReference>
<dbReference type="Gene3D" id="3.10.490.10">
    <property type="entry name" value="Gamma-glutamyl cyclotransferase-like"/>
    <property type="match status" value="1"/>
</dbReference>
<feature type="domain" description="Gamma-glutamylcyclotransferase AIG2-like" evidence="2">
    <location>
        <begin position="10"/>
        <end position="113"/>
    </location>
</feature>
<dbReference type="Proteomes" id="UP001519924">
    <property type="component" value="Unassembled WGS sequence"/>
</dbReference>
<evidence type="ECO:0000259" key="2">
    <source>
        <dbReference type="Pfam" id="PF06094"/>
    </source>
</evidence>
<dbReference type="EMBL" id="JAHZUY010000024">
    <property type="protein sequence ID" value="MBW8269893.1"/>
    <property type="molecule type" value="Genomic_DNA"/>
</dbReference>
<dbReference type="RefSeq" id="WP_220117645.1">
    <property type="nucleotide sequence ID" value="NZ_JAHZUY010000024.1"/>
</dbReference>
<keyword evidence="1" id="KW-0456">Lyase</keyword>
<organism evidence="3 4">
    <name type="scientific">Caldovatus aquaticus</name>
    <dbReference type="NCBI Taxonomy" id="2865671"/>
    <lineage>
        <taxon>Bacteria</taxon>
        <taxon>Pseudomonadati</taxon>
        <taxon>Pseudomonadota</taxon>
        <taxon>Alphaproteobacteria</taxon>
        <taxon>Acetobacterales</taxon>
        <taxon>Roseomonadaceae</taxon>
        <taxon>Caldovatus</taxon>
    </lineage>
</organism>